<proteinExistence type="predicted"/>
<organism evidence="2 3">
    <name type="scientific">OM182 bacterium BACL3 MAG-120619-bin3</name>
    <dbReference type="NCBI Taxonomy" id="1655593"/>
    <lineage>
        <taxon>Bacteria</taxon>
        <taxon>Pseudomonadati</taxon>
        <taxon>Pseudomonadota</taxon>
        <taxon>Gammaproteobacteria</taxon>
        <taxon>OMG group</taxon>
        <taxon>OM182 clade</taxon>
    </lineage>
</organism>
<comment type="caution">
    <text evidence="2">The sequence shown here is derived from an EMBL/GenBank/DDBJ whole genome shotgun (WGS) entry which is preliminary data.</text>
</comment>
<evidence type="ECO:0000313" key="2">
    <source>
        <dbReference type="EMBL" id="KRO82921.1"/>
    </source>
</evidence>
<feature type="signal peptide" evidence="1">
    <location>
        <begin position="1"/>
        <end position="20"/>
    </location>
</feature>
<accession>A0A0R2T732</accession>
<dbReference type="Pfam" id="PF05960">
    <property type="entry name" value="DUF885"/>
    <property type="match status" value="1"/>
</dbReference>
<dbReference type="Proteomes" id="UP000051242">
    <property type="component" value="Unassembled WGS sequence"/>
</dbReference>
<dbReference type="InterPro" id="IPR010281">
    <property type="entry name" value="DUF885"/>
</dbReference>
<feature type="chain" id="PRO_5006424442" description="DUF885 domain-containing protein" evidence="1">
    <location>
        <begin position="21"/>
        <end position="614"/>
    </location>
</feature>
<reference evidence="2 3" key="1">
    <citation type="submission" date="2015-10" db="EMBL/GenBank/DDBJ databases">
        <title>Metagenome-Assembled Genomes uncover a global brackish microbiome.</title>
        <authorList>
            <person name="Hugerth L.W."/>
            <person name="Larsson J."/>
            <person name="Alneberg J."/>
            <person name="Lindh M.V."/>
            <person name="Legrand C."/>
            <person name="Pinhassi J."/>
            <person name="Andersson A.F."/>
        </authorList>
    </citation>
    <scope>NUCLEOTIDE SEQUENCE [LARGE SCALE GENOMIC DNA]</scope>
    <source>
        <strain evidence="2">BACL22 MAG-120619-bin3</strain>
    </source>
</reference>
<sequence length="614" mass="68533">MRLVLLSLLAALNLAACAPADTPATVAAPAPVASMNQANESQRLTEWLDAEYAQELDFSPLAKTRLGDKSAHGELDDVSEAASDAQLEWRRDSVARLRSEFDYVQLNDEAKRSFDLWVYQLTQAEESIPFRRHGFIFGRNGPQASLPNSLINYQVVDTEQDALDYVSRLEQSGRYLLQYLARTQLAAQDGVRAPFFDYQQALSEIERITSGEPFDSMGSSALWDDVTTKFNALVAAGTIDQSRADALLEQARTAILDTMQPAYEQISAWLAADLENVSDSAQGAWSLPDGEAYYQQRLERMTTLPLTADEIFDTGISEVARIQAEMEEIKARVGFEGSLQDFFTFIRNDDRFYHPNTDEGRAAYIADADAILAATYEKLPEFFGILPKAGLQVRRVEPFREQDGGAAHYARGTKDGSRPGTFYAHLSDMRAASKHRLENLAYHEGVPGHHMQISIQQELEGLPAFRANKGYTAYSEGWGLYAEGLGKEMGGYEDPYADFGRLSGEIWRAVRLVVDTGIHAKRWTQDEAVQYALENSPRPEPSVRSEIRRYFNNPGQATAYKIGMLRIQAIRAKAEAALGDNFDIRDFHDQVLGSGQLPMSMLEAKIDAWIEATR</sequence>
<evidence type="ECO:0008006" key="4">
    <source>
        <dbReference type="Google" id="ProtNLM"/>
    </source>
</evidence>
<dbReference type="PANTHER" id="PTHR33361:SF16">
    <property type="entry name" value="DUF885 DOMAIN-CONTAINING PROTEIN"/>
    <property type="match status" value="1"/>
</dbReference>
<evidence type="ECO:0000313" key="3">
    <source>
        <dbReference type="Proteomes" id="UP000051242"/>
    </source>
</evidence>
<dbReference type="EMBL" id="LICD01000027">
    <property type="protein sequence ID" value="KRO82921.1"/>
    <property type="molecule type" value="Genomic_DNA"/>
</dbReference>
<keyword evidence="1" id="KW-0732">Signal</keyword>
<dbReference type="PANTHER" id="PTHR33361">
    <property type="entry name" value="GLR0591 PROTEIN"/>
    <property type="match status" value="1"/>
</dbReference>
<name>A0A0R2T732_9GAMM</name>
<gene>
    <name evidence="2" type="ORF">ABR85_09445</name>
</gene>
<dbReference type="AlphaFoldDB" id="A0A0R2T732"/>
<protein>
    <recommendedName>
        <fullName evidence="4">DUF885 domain-containing protein</fullName>
    </recommendedName>
</protein>
<evidence type="ECO:0000256" key="1">
    <source>
        <dbReference type="SAM" id="SignalP"/>
    </source>
</evidence>